<proteinExistence type="predicted"/>
<dbReference type="EMBL" id="JAXIVU010000023">
    <property type="protein sequence ID" value="MDY7220278.1"/>
    <property type="molecule type" value="Genomic_DNA"/>
</dbReference>
<name>A0ABU5GTI3_9GAMM</name>
<gene>
    <name evidence="1" type="ORF">TOI97_11965</name>
</gene>
<reference evidence="1 2" key="1">
    <citation type="submission" date="2023-12" db="EMBL/GenBank/DDBJ databases">
        <title>Denitrificimonas halotolerans sp. nov.,a novel species isolated from landfill leachate.</title>
        <authorList>
            <person name="Wang S."/>
        </authorList>
    </citation>
    <scope>NUCLEOTIDE SEQUENCE [LARGE SCALE GENOMIC DNA]</scope>
    <source>
        <strain evidence="1 2">JX-1</strain>
    </source>
</reference>
<dbReference type="Proteomes" id="UP001294570">
    <property type="component" value="Unassembled WGS sequence"/>
</dbReference>
<keyword evidence="2" id="KW-1185">Reference proteome</keyword>
<dbReference type="RefSeq" id="WP_321554363.1">
    <property type="nucleotide sequence ID" value="NZ_JAXIVU010000023.1"/>
</dbReference>
<evidence type="ECO:0000313" key="2">
    <source>
        <dbReference type="Proteomes" id="UP001294570"/>
    </source>
</evidence>
<organism evidence="1 2">
    <name type="scientific">Denitrificimonas halotolerans</name>
    <dbReference type="NCBI Taxonomy" id="3098930"/>
    <lineage>
        <taxon>Bacteria</taxon>
        <taxon>Pseudomonadati</taxon>
        <taxon>Pseudomonadota</taxon>
        <taxon>Gammaproteobacteria</taxon>
        <taxon>Pseudomonadales</taxon>
        <taxon>Pseudomonadaceae</taxon>
        <taxon>Denitrificimonas</taxon>
    </lineage>
</organism>
<accession>A0ABU5GTI3</accession>
<sequence length="490" mass="54361">MKNEPNFETFHQAFSSRIEVNAALDGALDASVQDFERLKKACLELETTISIVDKGDVEDQYRAYHAAITIFAILAEWKHAIRNAEQDAQRFLNSAKLKASEAEKSSAFSADERLTIFLDQVAGVKSANELDVIQDHLKQWSLPLLLFANLPLKGFGDGRIPAWNRNSEEPEKLKTTVAFLKFDIDGEPAQQWNYLKPGTSYDLTIEVRVSHWPKGASSLSLKPVTVDIREKDWLPSFSFEKPEGDGPFILTGTGRAVLEIAHSFGSRPYEFLYAAEFDDTTHCRDVAIVGHRRLLLEGSDVNANPLTGFSNVDRHLFSIRDKFRTFPGLHSDDVANTMILLSGLGNIAAQALRDGLFEVGTSESIYQKEATKMLRNRSDIGEDLQGHPAAAGGITDLTFRGIPLELKVENKKALFPKDFKKYFNQTAAYAIGLGKRLGVLSVLEASPKNEPIGIVEDDIEVFMHSSGQSQVIIVVAIIRGGFPKPSTYSR</sequence>
<evidence type="ECO:0000313" key="1">
    <source>
        <dbReference type="EMBL" id="MDY7220278.1"/>
    </source>
</evidence>
<protein>
    <submittedName>
        <fullName evidence="1">Uncharacterized protein</fullName>
    </submittedName>
</protein>
<comment type="caution">
    <text evidence="1">The sequence shown here is derived from an EMBL/GenBank/DDBJ whole genome shotgun (WGS) entry which is preliminary data.</text>
</comment>